<keyword evidence="2 5" id="KW-0812">Transmembrane</keyword>
<reference evidence="7 8" key="1">
    <citation type="submission" date="2018-08" db="EMBL/GenBank/DDBJ databases">
        <title>A genome reference for cultivated species of the human gut microbiota.</title>
        <authorList>
            <person name="Zou Y."/>
            <person name="Xue W."/>
            <person name="Luo G."/>
        </authorList>
    </citation>
    <scope>NUCLEOTIDE SEQUENCE [LARGE SCALE GENOMIC DNA]</scope>
    <source>
        <strain evidence="7 8">AF45-14BH</strain>
    </source>
</reference>
<protein>
    <recommendedName>
        <fullName evidence="6">O-antigen ligase-related domain-containing protein</fullName>
    </recommendedName>
</protein>
<feature type="transmembrane region" description="Helical" evidence="5">
    <location>
        <begin position="40"/>
        <end position="64"/>
    </location>
</feature>
<keyword evidence="3 5" id="KW-1133">Transmembrane helix</keyword>
<comment type="caution">
    <text evidence="7">The sequence shown here is derived from an EMBL/GenBank/DDBJ whole genome shotgun (WGS) entry which is preliminary data.</text>
</comment>
<dbReference type="Proteomes" id="UP000283497">
    <property type="component" value="Unassembled WGS sequence"/>
</dbReference>
<accession>A0A415G2M9</accession>
<name>A0A415G2M9_9FIRM</name>
<sequence>MFLYGLFVMVVIEQTRGYFIAIFGAIAVLILCYNRNSKKFCITFCLVIIGIIILLKTNVIGGFLSSVLDSSESYEKGATGLIRLRGMAVFWEAFKRNPLFGLGFQTTGDNAITQSGIFYFNDDGFVGIVGQIGIWAFIIYGMMLLRFTYIVAKLFKIKQYTKGTQLLGFLVYLFLTSISLICYWNTTCMLCPILWAIFEVGYHKGMTSCAINS</sequence>
<feature type="transmembrane region" description="Helical" evidence="5">
    <location>
        <begin position="15"/>
        <end position="33"/>
    </location>
</feature>
<organism evidence="7 8">
    <name type="scientific">Anaerobutyricum hallii</name>
    <dbReference type="NCBI Taxonomy" id="39488"/>
    <lineage>
        <taxon>Bacteria</taxon>
        <taxon>Bacillati</taxon>
        <taxon>Bacillota</taxon>
        <taxon>Clostridia</taxon>
        <taxon>Lachnospirales</taxon>
        <taxon>Lachnospiraceae</taxon>
        <taxon>Anaerobutyricum</taxon>
    </lineage>
</organism>
<dbReference type="InterPro" id="IPR007016">
    <property type="entry name" value="O-antigen_ligase-rel_domated"/>
</dbReference>
<evidence type="ECO:0000256" key="4">
    <source>
        <dbReference type="ARBA" id="ARBA00023136"/>
    </source>
</evidence>
<feature type="transmembrane region" description="Helical" evidence="5">
    <location>
        <begin position="125"/>
        <end position="145"/>
    </location>
</feature>
<dbReference type="RefSeq" id="WP_118315380.1">
    <property type="nucleotide sequence ID" value="NZ_QRNJ01000123.1"/>
</dbReference>
<gene>
    <name evidence="7" type="ORF">DW068_16985</name>
</gene>
<evidence type="ECO:0000256" key="3">
    <source>
        <dbReference type="ARBA" id="ARBA00022989"/>
    </source>
</evidence>
<dbReference type="GO" id="GO:0016020">
    <property type="term" value="C:membrane"/>
    <property type="evidence" value="ECO:0007669"/>
    <property type="project" value="UniProtKB-SubCell"/>
</dbReference>
<evidence type="ECO:0000256" key="2">
    <source>
        <dbReference type="ARBA" id="ARBA00022692"/>
    </source>
</evidence>
<proteinExistence type="predicted"/>
<evidence type="ECO:0000256" key="1">
    <source>
        <dbReference type="ARBA" id="ARBA00004141"/>
    </source>
</evidence>
<evidence type="ECO:0000313" key="8">
    <source>
        <dbReference type="Proteomes" id="UP000283497"/>
    </source>
</evidence>
<dbReference type="Pfam" id="PF04932">
    <property type="entry name" value="Wzy_C"/>
    <property type="match status" value="1"/>
</dbReference>
<dbReference type="EMBL" id="QRNJ01000123">
    <property type="protein sequence ID" value="RHK32027.1"/>
    <property type="molecule type" value="Genomic_DNA"/>
</dbReference>
<evidence type="ECO:0000256" key="5">
    <source>
        <dbReference type="SAM" id="Phobius"/>
    </source>
</evidence>
<feature type="transmembrane region" description="Helical" evidence="5">
    <location>
        <begin position="166"/>
        <end position="198"/>
    </location>
</feature>
<feature type="domain" description="O-antigen ligase-related" evidence="6">
    <location>
        <begin position="6"/>
        <end position="140"/>
    </location>
</feature>
<keyword evidence="4 5" id="KW-0472">Membrane</keyword>
<comment type="subcellular location">
    <subcellularLocation>
        <location evidence="1">Membrane</location>
        <topology evidence="1">Multi-pass membrane protein</topology>
    </subcellularLocation>
</comment>
<evidence type="ECO:0000259" key="6">
    <source>
        <dbReference type="Pfam" id="PF04932"/>
    </source>
</evidence>
<dbReference type="AlphaFoldDB" id="A0A415G2M9"/>
<evidence type="ECO:0000313" key="7">
    <source>
        <dbReference type="EMBL" id="RHK32027.1"/>
    </source>
</evidence>